<dbReference type="InterPro" id="IPR041036">
    <property type="entry name" value="GH5_C"/>
</dbReference>
<evidence type="ECO:0000259" key="7">
    <source>
        <dbReference type="Pfam" id="PF18564"/>
    </source>
</evidence>
<dbReference type="InterPro" id="IPR013780">
    <property type="entry name" value="Glyco_hydro_b"/>
</dbReference>
<evidence type="ECO:0000256" key="2">
    <source>
        <dbReference type="ARBA" id="ARBA00022801"/>
    </source>
</evidence>
<organism evidence="8 9">
    <name type="scientific">Monosiga brevicollis</name>
    <name type="common">Choanoflagellate</name>
    <dbReference type="NCBI Taxonomy" id="81824"/>
    <lineage>
        <taxon>Eukaryota</taxon>
        <taxon>Choanoflagellata</taxon>
        <taxon>Craspedida</taxon>
        <taxon>Salpingoecidae</taxon>
        <taxon>Monosiga</taxon>
    </lineage>
</organism>
<dbReference type="GO" id="GO:0000272">
    <property type="term" value="P:polysaccharide catabolic process"/>
    <property type="evidence" value="ECO:0007669"/>
    <property type="project" value="InterPro"/>
</dbReference>
<dbReference type="GO" id="GO:1901136">
    <property type="term" value="P:carbohydrate derivative catabolic process"/>
    <property type="evidence" value="ECO:0007669"/>
    <property type="project" value="UniProtKB-ARBA"/>
</dbReference>
<dbReference type="AlphaFoldDB" id="A9V3B0"/>
<keyword evidence="3 4" id="KW-0326">Glycosidase</keyword>
<keyword evidence="9" id="KW-1185">Reference proteome</keyword>
<proteinExistence type="inferred from homology"/>
<dbReference type="Gene3D" id="3.20.20.80">
    <property type="entry name" value="Glycosidases"/>
    <property type="match status" value="1"/>
</dbReference>
<feature type="domain" description="Glycoside hydrolase family 5 C-terminal" evidence="7">
    <location>
        <begin position="411"/>
        <end position="484"/>
    </location>
</feature>
<dbReference type="InterPro" id="IPR018087">
    <property type="entry name" value="Glyco_hydro_5_CS"/>
</dbReference>
<dbReference type="InParanoid" id="A9V3B0"/>
<dbReference type="InterPro" id="IPR017853">
    <property type="entry name" value="GH"/>
</dbReference>
<evidence type="ECO:0008006" key="10">
    <source>
        <dbReference type="Google" id="ProtNLM"/>
    </source>
</evidence>
<dbReference type="SUPFAM" id="SSF51445">
    <property type="entry name" value="(Trans)glycosidases"/>
    <property type="match status" value="1"/>
</dbReference>
<feature type="domain" description="Glycoside hydrolase family 5" evidence="6">
    <location>
        <begin position="62"/>
        <end position="388"/>
    </location>
</feature>
<dbReference type="PROSITE" id="PS00659">
    <property type="entry name" value="GLYCOSYL_HYDROL_F5"/>
    <property type="match status" value="1"/>
</dbReference>
<dbReference type="KEGG" id="mbr:MONBRDRAFT_9488"/>
<evidence type="ECO:0000256" key="5">
    <source>
        <dbReference type="SAM" id="SignalP"/>
    </source>
</evidence>
<dbReference type="Gene3D" id="2.60.40.1180">
    <property type="entry name" value="Golgi alpha-mannosidase II"/>
    <property type="match status" value="1"/>
</dbReference>
<evidence type="ECO:0000259" key="6">
    <source>
        <dbReference type="Pfam" id="PF00150"/>
    </source>
</evidence>
<feature type="signal peptide" evidence="5">
    <location>
        <begin position="1"/>
        <end position="33"/>
    </location>
</feature>
<dbReference type="PANTHER" id="PTHR31308">
    <property type="match status" value="1"/>
</dbReference>
<dbReference type="OMA" id="YTEFAVI"/>
<gene>
    <name evidence="8" type="ORF">MONBRDRAFT_9488</name>
</gene>
<dbReference type="Pfam" id="PF18564">
    <property type="entry name" value="Glyco_hydro_5_C"/>
    <property type="match status" value="1"/>
</dbReference>
<name>A9V3B0_MONBE</name>
<dbReference type="PANTHER" id="PTHR31308:SF3">
    <property type="entry name" value="ENDOGLYCOCERAMIDASE"/>
    <property type="match status" value="1"/>
</dbReference>
<dbReference type="EMBL" id="CH991556">
    <property type="protein sequence ID" value="EDQ88157.1"/>
    <property type="molecule type" value="Genomic_DNA"/>
</dbReference>
<dbReference type="Pfam" id="PF00150">
    <property type="entry name" value="Cellulase"/>
    <property type="match status" value="1"/>
</dbReference>
<dbReference type="GO" id="GO:0004553">
    <property type="term" value="F:hydrolase activity, hydrolyzing O-glycosyl compounds"/>
    <property type="evidence" value="ECO:0007669"/>
    <property type="project" value="InterPro"/>
</dbReference>
<feature type="chain" id="PRO_5002745226" description="Endoglycoceramidase" evidence="5">
    <location>
        <begin position="34"/>
        <end position="502"/>
    </location>
</feature>
<evidence type="ECO:0000256" key="1">
    <source>
        <dbReference type="ARBA" id="ARBA00005641"/>
    </source>
</evidence>
<dbReference type="GeneID" id="5892397"/>
<dbReference type="Proteomes" id="UP000001357">
    <property type="component" value="Unassembled WGS sequence"/>
</dbReference>
<keyword evidence="2 4" id="KW-0378">Hydrolase</keyword>
<evidence type="ECO:0000313" key="9">
    <source>
        <dbReference type="Proteomes" id="UP000001357"/>
    </source>
</evidence>
<sequence>MRLNFPLVPRTVALCVAGCFLWLLLLPPPGAFGLDKIHGDANSRHLYDSDGRTRFFHGINYVIKSFPWYPTELLNRTHVAALAEAGVNVIRLGVMWSGAQPTSNGFNQTYFDQIRAIVTTLADYEIYTFFDMHQDGFSSRFCLYDGIPLWVANRSVSRHAFPWPLSGDCSSRPWAENEITEACGQAYQDLYDNHAGMRDDYVAFWVETARQFRDLPVLAYELINEPFAGDIYADPLLLLPGEAGAKNLQRLYDAVAPAIYEVDPTALLMYEPVTWGMIFNNTIVGSGFEHVPGGSVHSNTSILSFHLYCWLYDIGAGQPNNLRREGCEQLFDPQVFEAVLHDIETLGGSAMLTEFGATTCDVDRGSGRECGRIMDLADQYGFSYTMWPADEGYSDQTGWNVSFYRAQGYDRPLAVAVAGEVTTLAFNHTAPDARFELCFEPDPKVTAPTILYASTGYYPQGPTLSIPPGLTAVVNGTTVTISHDANTTVLMDTPACVVMTSY</sequence>
<evidence type="ECO:0000256" key="3">
    <source>
        <dbReference type="ARBA" id="ARBA00023295"/>
    </source>
</evidence>
<dbReference type="RefSeq" id="XP_001747233.1">
    <property type="nucleotide sequence ID" value="XM_001747181.1"/>
</dbReference>
<evidence type="ECO:0000313" key="8">
    <source>
        <dbReference type="EMBL" id="EDQ88157.1"/>
    </source>
</evidence>
<accession>A9V3B0</accession>
<dbReference type="InterPro" id="IPR001547">
    <property type="entry name" value="Glyco_hydro_5"/>
</dbReference>
<dbReference type="eggNOG" id="ENOG502RS4Q">
    <property type="taxonomic scope" value="Eukaryota"/>
</dbReference>
<keyword evidence="5" id="KW-0732">Signal</keyword>
<reference evidence="8 9" key="1">
    <citation type="journal article" date="2008" name="Nature">
        <title>The genome of the choanoflagellate Monosiga brevicollis and the origin of metazoans.</title>
        <authorList>
            <consortium name="JGI Sequencing"/>
            <person name="King N."/>
            <person name="Westbrook M.J."/>
            <person name="Young S.L."/>
            <person name="Kuo A."/>
            <person name="Abedin M."/>
            <person name="Chapman J."/>
            <person name="Fairclough S."/>
            <person name="Hellsten U."/>
            <person name="Isogai Y."/>
            <person name="Letunic I."/>
            <person name="Marr M."/>
            <person name="Pincus D."/>
            <person name="Putnam N."/>
            <person name="Rokas A."/>
            <person name="Wright K.J."/>
            <person name="Zuzow R."/>
            <person name="Dirks W."/>
            <person name="Good M."/>
            <person name="Goodstein D."/>
            <person name="Lemons D."/>
            <person name="Li W."/>
            <person name="Lyons J.B."/>
            <person name="Morris A."/>
            <person name="Nichols S."/>
            <person name="Richter D.J."/>
            <person name="Salamov A."/>
            <person name="Bork P."/>
            <person name="Lim W.A."/>
            <person name="Manning G."/>
            <person name="Miller W.T."/>
            <person name="McGinnis W."/>
            <person name="Shapiro H."/>
            <person name="Tjian R."/>
            <person name="Grigoriev I.V."/>
            <person name="Rokhsar D."/>
        </authorList>
    </citation>
    <scope>NUCLEOTIDE SEQUENCE [LARGE SCALE GENOMIC DNA]</scope>
    <source>
        <strain evidence="9">MX1 / ATCC 50154</strain>
    </source>
</reference>
<protein>
    <recommendedName>
        <fullName evidence="10">Endoglycoceramidase</fullName>
    </recommendedName>
</protein>
<dbReference type="InterPro" id="IPR052066">
    <property type="entry name" value="Glycosphingolipid_Hydrolases"/>
</dbReference>
<dbReference type="GO" id="GO:0016042">
    <property type="term" value="P:lipid catabolic process"/>
    <property type="evidence" value="ECO:0007669"/>
    <property type="project" value="UniProtKB-ARBA"/>
</dbReference>
<dbReference type="STRING" id="81824.A9V3B0"/>
<comment type="similarity">
    <text evidence="1 4">Belongs to the glycosyl hydrolase 5 (cellulase A) family.</text>
</comment>
<evidence type="ECO:0000256" key="4">
    <source>
        <dbReference type="RuleBase" id="RU361153"/>
    </source>
</evidence>